<dbReference type="Pfam" id="PF00999">
    <property type="entry name" value="Na_H_Exchanger"/>
    <property type="match status" value="1"/>
</dbReference>
<dbReference type="PROSITE" id="PS51202">
    <property type="entry name" value="RCK_C"/>
    <property type="match status" value="1"/>
</dbReference>
<keyword evidence="4" id="KW-0633">Potassium transport</keyword>
<evidence type="ECO:0000256" key="2">
    <source>
        <dbReference type="ARBA" id="ARBA00005551"/>
    </source>
</evidence>
<evidence type="ECO:0000256" key="4">
    <source>
        <dbReference type="ARBA" id="ARBA00022538"/>
    </source>
</evidence>
<dbReference type="eggNOG" id="COG1226">
    <property type="taxonomic scope" value="Bacteria"/>
</dbReference>
<evidence type="ECO:0000256" key="6">
    <source>
        <dbReference type="ARBA" id="ARBA00022989"/>
    </source>
</evidence>
<accession>B8DKB1</accession>
<dbReference type="InterPro" id="IPR036291">
    <property type="entry name" value="NAD(P)-bd_dom_sf"/>
</dbReference>
<keyword evidence="4" id="KW-0406">Ion transport</keyword>
<dbReference type="Gene3D" id="1.20.1530.20">
    <property type="match status" value="1"/>
</dbReference>
<dbReference type="InterPro" id="IPR006153">
    <property type="entry name" value="Cation/H_exchanger_TM"/>
</dbReference>
<keyword evidence="4" id="KW-0630">Potassium</keyword>
<dbReference type="PANTHER" id="PTHR42751">
    <property type="entry name" value="SODIUM/HYDROGEN EXCHANGER FAMILY/TRKA DOMAIN PROTEIN"/>
    <property type="match status" value="1"/>
</dbReference>
<gene>
    <name evidence="12" type="ordered locus">DvMF_1119</name>
</gene>
<dbReference type="GO" id="GO:0006813">
    <property type="term" value="P:potassium ion transport"/>
    <property type="evidence" value="ECO:0007669"/>
    <property type="project" value="UniProtKB-KW"/>
</dbReference>
<feature type="transmembrane region" description="Helical" evidence="9">
    <location>
        <begin position="325"/>
        <end position="346"/>
    </location>
</feature>
<dbReference type="GO" id="GO:0008324">
    <property type="term" value="F:monoatomic cation transmembrane transporter activity"/>
    <property type="evidence" value="ECO:0007669"/>
    <property type="project" value="InterPro"/>
</dbReference>
<feature type="compositionally biased region" description="Low complexity" evidence="8">
    <location>
        <begin position="722"/>
        <end position="735"/>
    </location>
</feature>
<feature type="transmembrane region" description="Helical" evidence="9">
    <location>
        <begin position="358"/>
        <end position="377"/>
    </location>
</feature>
<keyword evidence="5 9" id="KW-0812">Transmembrane</keyword>
<feature type="transmembrane region" description="Helical" evidence="9">
    <location>
        <begin position="55"/>
        <end position="74"/>
    </location>
</feature>
<dbReference type="GO" id="GO:0016020">
    <property type="term" value="C:membrane"/>
    <property type="evidence" value="ECO:0007669"/>
    <property type="project" value="UniProtKB-SubCell"/>
</dbReference>
<name>B8DKB1_NITV9</name>
<evidence type="ECO:0000256" key="7">
    <source>
        <dbReference type="ARBA" id="ARBA00023136"/>
    </source>
</evidence>
<reference evidence="12" key="1">
    <citation type="submission" date="2008-10" db="EMBL/GenBank/DDBJ databases">
        <title>Complete sequence of Desulfovibrio vulgaris str. 'Miyazaki F'.</title>
        <authorList>
            <person name="Lucas S."/>
            <person name="Copeland A."/>
            <person name="Lapidus A."/>
            <person name="Glavina del Rio T."/>
            <person name="Dalin E."/>
            <person name="Tice H."/>
            <person name="Bruce D."/>
            <person name="Goodwin L."/>
            <person name="Pitluck S."/>
            <person name="Sims D."/>
            <person name="Brettin T."/>
            <person name="Detter J.C."/>
            <person name="Han C."/>
            <person name="Larimer F."/>
            <person name="Land M."/>
            <person name="Hauser L."/>
            <person name="Kyrpides N."/>
            <person name="Mikhailova N."/>
            <person name="Hazen T.C."/>
            <person name="Richardson P."/>
        </authorList>
    </citation>
    <scope>NUCLEOTIDE SEQUENCE</scope>
    <source>
        <strain evidence="12">Miyazaki F</strain>
    </source>
</reference>
<protein>
    <submittedName>
        <fullName evidence="12">Sodium/hydrogen exchanger</fullName>
    </submittedName>
</protein>
<dbReference type="EMBL" id="CP001197">
    <property type="protein sequence ID" value="ACL08073.1"/>
    <property type="molecule type" value="Genomic_DNA"/>
</dbReference>
<dbReference type="Gene3D" id="3.30.70.1450">
    <property type="entry name" value="Regulator of K+ conductance, C-terminal domain"/>
    <property type="match status" value="1"/>
</dbReference>
<dbReference type="InterPro" id="IPR003148">
    <property type="entry name" value="RCK_N"/>
</dbReference>
<dbReference type="STRING" id="883.DvMF_1119"/>
<comment type="subcellular location">
    <subcellularLocation>
        <location evidence="1">Membrane</location>
        <topology evidence="1">Multi-pass membrane protein</topology>
    </subcellularLocation>
</comment>
<feature type="transmembrane region" description="Helical" evidence="9">
    <location>
        <begin position="147"/>
        <end position="170"/>
    </location>
</feature>
<feature type="transmembrane region" description="Helical" evidence="9">
    <location>
        <begin position="294"/>
        <end position="319"/>
    </location>
</feature>
<dbReference type="SUPFAM" id="SSF116726">
    <property type="entry name" value="TrkA C-terminal domain-like"/>
    <property type="match status" value="1"/>
</dbReference>
<keyword evidence="7 9" id="KW-0472">Membrane</keyword>
<keyword evidence="6 9" id="KW-1133">Transmembrane helix</keyword>
<dbReference type="eggNOG" id="COG4651">
    <property type="taxonomic scope" value="Bacteria"/>
</dbReference>
<evidence type="ECO:0000256" key="9">
    <source>
        <dbReference type="SAM" id="Phobius"/>
    </source>
</evidence>
<evidence type="ECO:0000259" key="10">
    <source>
        <dbReference type="PROSITE" id="PS51201"/>
    </source>
</evidence>
<dbReference type="Pfam" id="PF02254">
    <property type="entry name" value="TrkA_N"/>
    <property type="match status" value="1"/>
</dbReference>
<dbReference type="Pfam" id="PF02080">
    <property type="entry name" value="TrkA_C"/>
    <property type="match status" value="1"/>
</dbReference>
<evidence type="ECO:0000256" key="8">
    <source>
        <dbReference type="SAM" id="MobiDB-lite"/>
    </source>
</evidence>
<feature type="transmembrane region" description="Helical" evidence="9">
    <location>
        <begin position="6"/>
        <end position="23"/>
    </location>
</feature>
<feature type="transmembrane region" description="Helical" evidence="9">
    <location>
        <begin position="176"/>
        <end position="197"/>
    </location>
</feature>
<proteinExistence type="inferred from homology"/>
<dbReference type="AlphaFoldDB" id="B8DKB1"/>
<feature type="domain" description="RCK N-terminal" evidence="10">
    <location>
        <begin position="416"/>
        <end position="533"/>
    </location>
</feature>
<dbReference type="InterPro" id="IPR006037">
    <property type="entry name" value="RCK_C"/>
</dbReference>
<feature type="transmembrane region" description="Helical" evidence="9">
    <location>
        <begin position="86"/>
        <end position="108"/>
    </location>
</feature>
<dbReference type="GO" id="GO:0015297">
    <property type="term" value="F:antiporter activity"/>
    <property type="evidence" value="ECO:0007669"/>
    <property type="project" value="InterPro"/>
</dbReference>
<feature type="transmembrane region" description="Helical" evidence="9">
    <location>
        <begin position="217"/>
        <end position="250"/>
    </location>
</feature>
<comment type="similarity">
    <text evidence="2">Belongs to the monovalent cation:proton antiporter 2 (CPA2) transporter (TC 2.A.37) family.</text>
</comment>
<feature type="region of interest" description="Disordered" evidence="8">
    <location>
        <begin position="673"/>
        <end position="741"/>
    </location>
</feature>
<feature type="domain" description="RCK C-terminal" evidence="11">
    <location>
        <begin position="582"/>
        <end position="666"/>
    </location>
</feature>
<evidence type="ECO:0000256" key="5">
    <source>
        <dbReference type="ARBA" id="ARBA00022692"/>
    </source>
</evidence>
<dbReference type="InterPro" id="IPR036721">
    <property type="entry name" value="RCK_C_sf"/>
</dbReference>
<evidence type="ECO:0000256" key="3">
    <source>
        <dbReference type="ARBA" id="ARBA00022448"/>
    </source>
</evidence>
<dbReference type="GO" id="GO:1902600">
    <property type="term" value="P:proton transmembrane transport"/>
    <property type="evidence" value="ECO:0007669"/>
    <property type="project" value="InterPro"/>
</dbReference>
<sequence>MELPLLKEFVVIFSLSVVVIYLCHYVKVPAIVGFLLTGVVAGPHGLGLVKAAHEVEIMAEVGVVLLLFTIGLELSLGELMRLRKPVFLGGLAQVALTILAFAGGAELLGQPHGTAAFIGFLAALSSTAIVLKLLQERAQMDSPHGRISLSILIFQDLVIVPMMLLVPFLAGKGGEAGPSLLFTMAKGAGIILLVFLLSRKLVPALLHRIVRTRNREVFLVSTLAFCLAIALLTSSMGLSLSLGAFLAGLIMAESEYSHSALEGIMPFRDVFTSLFFISVGMLLDLGFVIDHLPLVIGVTLSVLAVKCLLGGGATLMLGYPLRPALMVGLALCQVGEFSFVLAKAGVSYGLFDRNEYQLFLAASIMTMALTPFLIAGAPRMADVVVRLLPPGARLARRGEDAAAEEAGGAHCGMDLTNHLIIVGFGIGGRHLARAAKAAGIDYTILEMNPDTVRTFAAKGEPIAYGDASHPAVMEHAGACAARVLAIVISDPAAVRSITDTARKLNPSLHIVVRTRFISEIAALRDLGANDVIPEEFETSVEIFTRVMSRYLVPRAEIERFVEEVRTESYDMLRQVDIRTEPLAALSTYFTDFDLSAMTVEPGCMLDGMTLQQADLRRLHGLTLVAVKRGEEVLPNPDGTLRLMAGDVTYVFGPHADIAAKAGLFAARRRAWETGEEEKGPGLEATLADGSGLADHGPGGGSDGGADERMKGPAERGADDEAVAPGGDAVAVAGEATPGDKV</sequence>
<feature type="transmembrane region" description="Helical" evidence="9">
    <location>
        <begin position="270"/>
        <end position="287"/>
    </location>
</feature>
<dbReference type="KEGG" id="dvm:DvMF_1119"/>
<dbReference type="Gene3D" id="3.40.50.720">
    <property type="entry name" value="NAD(P)-binding Rossmann-like Domain"/>
    <property type="match status" value="1"/>
</dbReference>
<dbReference type="SUPFAM" id="SSF51735">
    <property type="entry name" value="NAD(P)-binding Rossmann-fold domains"/>
    <property type="match status" value="1"/>
</dbReference>
<keyword evidence="3" id="KW-0813">Transport</keyword>
<evidence type="ECO:0000313" key="12">
    <source>
        <dbReference type="EMBL" id="ACL08073.1"/>
    </source>
</evidence>
<dbReference type="PROSITE" id="PS51201">
    <property type="entry name" value="RCK_N"/>
    <property type="match status" value="1"/>
</dbReference>
<evidence type="ECO:0000259" key="11">
    <source>
        <dbReference type="PROSITE" id="PS51202"/>
    </source>
</evidence>
<dbReference type="HOGENOM" id="CLU_005126_9_0_7"/>
<organism evidence="12">
    <name type="scientific">Nitratidesulfovibrio vulgaris (strain DSM 19637 / Miyazaki F)</name>
    <name type="common">Desulfovibrio vulgaris</name>
    <dbReference type="NCBI Taxonomy" id="883"/>
    <lineage>
        <taxon>Bacteria</taxon>
        <taxon>Pseudomonadati</taxon>
        <taxon>Thermodesulfobacteriota</taxon>
        <taxon>Desulfovibrionia</taxon>
        <taxon>Desulfovibrionales</taxon>
        <taxon>Desulfovibrionaceae</taxon>
        <taxon>Nitratidesulfovibrio</taxon>
    </lineage>
</organism>
<feature type="transmembrane region" description="Helical" evidence="9">
    <location>
        <begin position="114"/>
        <end position="135"/>
    </location>
</feature>
<evidence type="ECO:0000256" key="1">
    <source>
        <dbReference type="ARBA" id="ARBA00004141"/>
    </source>
</evidence>
<dbReference type="PANTHER" id="PTHR42751:SF3">
    <property type="entry name" value="SODIUM_GLUTAMATE SYMPORTER"/>
    <property type="match status" value="1"/>
</dbReference>
<dbReference type="InterPro" id="IPR038770">
    <property type="entry name" value="Na+/solute_symporter_sf"/>
</dbReference>
<feature type="compositionally biased region" description="Basic and acidic residues" evidence="8">
    <location>
        <begin position="705"/>
        <end position="718"/>
    </location>
</feature>